<dbReference type="EMBL" id="NBCO01000001">
    <property type="protein sequence ID" value="ORC93483.1"/>
    <property type="molecule type" value="Genomic_DNA"/>
</dbReference>
<organism evidence="3 4">
    <name type="scientific">Trypanosoma theileri</name>
    <dbReference type="NCBI Taxonomy" id="67003"/>
    <lineage>
        <taxon>Eukaryota</taxon>
        <taxon>Discoba</taxon>
        <taxon>Euglenozoa</taxon>
        <taxon>Kinetoplastea</taxon>
        <taxon>Metakinetoplastina</taxon>
        <taxon>Trypanosomatida</taxon>
        <taxon>Trypanosomatidae</taxon>
        <taxon>Trypanosoma</taxon>
    </lineage>
</organism>
<dbReference type="AlphaFoldDB" id="A0A1X0PA30"/>
<dbReference type="Gene3D" id="3.55.40.20">
    <property type="entry name" value="Iron/manganese superoxide dismutase, C-terminal domain"/>
    <property type="match status" value="1"/>
</dbReference>
<dbReference type="InterPro" id="IPR019832">
    <property type="entry name" value="Mn/Fe_SOD_C"/>
</dbReference>
<dbReference type="GO" id="GO:0046872">
    <property type="term" value="F:metal ion binding"/>
    <property type="evidence" value="ECO:0007669"/>
    <property type="project" value="InterPro"/>
</dbReference>
<evidence type="ECO:0000259" key="2">
    <source>
        <dbReference type="Pfam" id="PF02777"/>
    </source>
</evidence>
<dbReference type="OrthoDB" id="272609at2759"/>
<evidence type="ECO:0000313" key="3">
    <source>
        <dbReference type="EMBL" id="ORC93483.1"/>
    </source>
</evidence>
<dbReference type="GeneID" id="39980821"/>
<comment type="caution">
    <text evidence="3">The sequence shown here is derived from an EMBL/GenBank/DDBJ whole genome shotgun (WGS) entry which is preliminary data.</text>
</comment>
<feature type="domain" description="Manganese/iron superoxide dismutase C-terminal" evidence="2">
    <location>
        <begin position="128"/>
        <end position="199"/>
    </location>
</feature>
<dbReference type="PANTHER" id="PTHR42769">
    <property type="entry name" value="SUPEROXIDE DISMUTASE"/>
    <property type="match status" value="1"/>
</dbReference>
<dbReference type="Proteomes" id="UP000192257">
    <property type="component" value="Unassembled WGS sequence"/>
</dbReference>
<feature type="region of interest" description="Disordered" evidence="1">
    <location>
        <begin position="331"/>
        <end position="401"/>
    </location>
</feature>
<dbReference type="InterPro" id="IPR047002">
    <property type="entry name" value="Tcp10_C_sf"/>
</dbReference>
<evidence type="ECO:0000256" key="1">
    <source>
        <dbReference type="SAM" id="MobiDB-lite"/>
    </source>
</evidence>
<accession>A0A1X0PA30</accession>
<dbReference type="Gene3D" id="2.60.450.20">
    <property type="match status" value="1"/>
</dbReference>
<dbReference type="Pfam" id="PF02777">
    <property type="entry name" value="Sod_Fe_C"/>
    <property type="match status" value="1"/>
</dbReference>
<dbReference type="InterPro" id="IPR036314">
    <property type="entry name" value="SOD_C_sf"/>
</dbReference>
<name>A0A1X0PA30_9TRYP</name>
<dbReference type="PANTHER" id="PTHR42769:SF1">
    <property type="entry name" value="MANGANESE_IRON SUPEROXIDE DISMUTASE C-TERMINAL DOMAIN-CONTAINING PROTEIN"/>
    <property type="match status" value="1"/>
</dbReference>
<dbReference type="GO" id="GO:0004784">
    <property type="term" value="F:superoxide dismutase activity"/>
    <property type="evidence" value="ECO:0007669"/>
    <property type="project" value="InterPro"/>
</dbReference>
<dbReference type="SUPFAM" id="SSF54719">
    <property type="entry name" value="Fe,Mn superoxide dismutase (SOD), C-terminal domain"/>
    <property type="match status" value="1"/>
</dbReference>
<evidence type="ECO:0000313" key="4">
    <source>
        <dbReference type="Proteomes" id="UP000192257"/>
    </source>
</evidence>
<protein>
    <recommendedName>
        <fullName evidence="2">Manganese/iron superoxide dismutase C-terminal domain-containing protein</fullName>
    </recommendedName>
</protein>
<feature type="compositionally biased region" description="Low complexity" evidence="1">
    <location>
        <begin position="356"/>
        <end position="375"/>
    </location>
</feature>
<sequence length="472" mass="52267">MMLRRTMTFLRAAGEAVSVSSELQKLLPSLLPLLDPPIPRGKTVSAAHIIVATSNSSSKRSERHLPECPVLARTLPLTAVVDHVAFMKRPCLSCLRQRVHFLASEEFCKNLEQKCTQEGGTLPAEWENIVMKQFGTLTHLEKEIMMYATSRREPGWTWLVFDKERIEGHRLVVMNLPANKTPLILGLWPLAVINMTESALLSALESKPVVTNAKVTYPSWSRAARNPLAAVTPTRNVGLSGTPTDITDNNSKSLSDLRKQVAQKAVSKLNWNFILQQWQQAEAYYASTAREEKIRAQRTKLEREAALAAMSKLRDSGATILTSDSVEIITGGSNTGASKVDKKEGEKLSTQTTQKSTVNVGEETTTTTTTTSTTVEENKETSTKTESTGVDEDPKSTQLPDGTWQYLYKNGDVTLLRPDGTRVFKKKELTTTAFADGSTLYEYPNNTSILDRVDGVRVTTFADGTKQEERLK</sequence>
<reference evidence="3 4" key="1">
    <citation type="submission" date="2017-03" db="EMBL/GenBank/DDBJ databases">
        <title>An alternative strategy for trypanosome survival in the mammalian bloodstream revealed through genome and transcriptome analysis of the ubiquitous bovine parasite Trypanosoma (Megatrypanum) theileri.</title>
        <authorList>
            <person name="Kelly S."/>
            <person name="Ivens A."/>
            <person name="Mott A."/>
            <person name="O'Neill E."/>
            <person name="Emms D."/>
            <person name="Macleod O."/>
            <person name="Voorheis P."/>
            <person name="Matthews J."/>
            <person name="Matthews K."/>
            <person name="Carrington M."/>
        </authorList>
    </citation>
    <scope>NUCLEOTIDE SEQUENCE [LARGE SCALE GENOMIC DNA]</scope>
    <source>
        <strain evidence="3">Edinburgh</strain>
    </source>
</reference>
<dbReference type="STRING" id="67003.A0A1X0PA30"/>
<keyword evidence="4" id="KW-1185">Reference proteome</keyword>
<dbReference type="RefSeq" id="XP_028887549.1">
    <property type="nucleotide sequence ID" value="XM_029021041.1"/>
</dbReference>
<dbReference type="VEuPathDB" id="TriTrypDB:TM35_000013600"/>
<proteinExistence type="predicted"/>
<gene>
    <name evidence="3" type="ORF">TM35_000013600</name>
</gene>